<feature type="binding site" evidence="16">
    <location>
        <position position="423"/>
    </location>
    <ligand>
        <name>ATP</name>
        <dbReference type="ChEBI" id="CHEBI:30616"/>
    </ligand>
</feature>
<gene>
    <name evidence="16 21" type="primary">PAN3</name>
    <name evidence="21" type="synonym">pan3</name>
</gene>
<dbReference type="SUPFAM" id="SSF56112">
    <property type="entry name" value="Protein kinase-like (PK-like)"/>
    <property type="match status" value="1"/>
</dbReference>
<evidence type="ECO:0000256" key="8">
    <source>
        <dbReference type="ARBA" id="ARBA00022833"/>
    </source>
</evidence>
<dbReference type="FunFam" id="1.20.5.5160:FF:000001">
    <property type="entry name" value="PAN2-PAN3 deadenylation complex subunit PAN3"/>
    <property type="match status" value="1"/>
</dbReference>
<dbReference type="InterPro" id="IPR036855">
    <property type="entry name" value="Znf_CCCH_sf"/>
</dbReference>
<feature type="region of interest" description="Knob domain" evidence="16">
    <location>
        <begin position="691"/>
        <end position="788"/>
    </location>
</feature>
<proteinExistence type="inferred from homology"/>
<evidence type="ECO:0000256" key="1">
    <source>
        <dbReference type="ARBA" id="ARBA00004123"/>
    </source>
</evidence>
<dbReference type="eggNOG" id="KOG3741">
    <property type="taxonomic scope" value="Eukaryota"/>
</dbReference>
<keyword evidence="5 17" id="KW-0479">Metal-binding</keyword>
<evidence type="ECO:0000256" key="7">
    <source>
        <dbReference type="ARBA" id="ARBA00022771"/>
    </source>
</evidence>
<evidence type="ECO:0000256" key="6">
    <source>
        <dbReference type="ARBA" id="ARBA00022741"/>
    </source>
</evidence>
<dbReference type="Pfam" id="PF00642">
    <property type="entry name" value="zf-CCCH"/>
    <property type="match status" value="1"/>
</dbReference>
<dbReference type="HOGENOM" id="CLU_016423_3_0_1"/>
<organism evidence="21 22">
    <name type="scientific">Oryzias latipes</name>
    <name type="common">Japanese rice fish</name>
    <name type="synonym">Japanese killifish</name>
    <dbReference type="NCBI Taxonomy" id="8090"/>
    <lineage>
        <taxon>Eukaryota</taxon>
        <taxon>Metazoa</taxon>
        <taxon>Chordata</taxon>
        <taxon>Craniata</taxon>
        <taxon>Vertebrata</taxon>
        <taxon>Euteleostomi</taxon>
        <taxon>Actinopterygii</taxon>
        <taxon>Neopterygii</taxon>
        <taxon>Teleostei</taxon>
        <taxon>Neoteleostei</taxon>
        <taxon>Acanthomorphata</taxon>
        <taxon>Ovalentaria</taxon>
        <taxon>Atherinomorphae</taxon>
        <taxon>Beloniformes</taxon>
        <taxon>Adrianichthyidae</taxon>
        <taxon>Oryziinae</taxon>
        <taxon>Oryzias</taxon>
    </lineage>
</organism>
<dbReference type="Gene3D" id="1.10.510.10">
    <property type="entry name" value="Transferase(Phosphotransferase) domain 1"/>
    <property type="match status" value="1"/>
</dbReference>
<evidence type="ECO:0000256" key="14">
    <source>
        <dbReference type="ARBA" id="ARBA00062386"/>
    </source>
</evidence>
<comment type="subunit">
    <text evidence="15">Interacts with PAN2. Interacts (via N-terminus) with PABPC1 at higher efficiency than isoform 1.</text>
</comment>
<evidence type="ECO:0000256" key="9">
    <source>
        <dbReference type="ARBA" id="ARBA00022840"/>
    </source>
</evidence>
<comment type="subunit">
    <text evidence="16">Homodimer. Forms a heterotrimer with a catalytic subunit PAN2 to form the poly(A)-nuclease (PAN) deadenylation complex. Interacts (via PAM-2 motif) with poly(A)-binding protein PABPC1 (via PABC domain), conferring substrate specificity of the enzyme complex. Interacts with the GW182 family proteins TNRC6A, TNRC6B and TNRC6C.</text>
</comment>
<keyword evidence="7 17" id="KW-0863">Zinc-finger</keyword>
<dbReference type="Gene3D" id="1.20.5.5160">
    <property type="match status" value="1"/>
</dbReference>
<dbReference type="GO" id="GO:0005524">
    <property type="term" value="F:ATP binding"/>
    <property type="evidence" value="ECO:0007669"/>
    <property type="project" value="UniProtKB-UniRule"/>
</dbReference>
<evidence type="ECO:0000256" key="4">
    <source>
        <dbReference type="ARBA" id="ARBA00022664"/>
    </source>
</evidence>
<dbReference type="InterPro" id="IPR011009">
    <property type="entry name" value="Kinase-like_dom_sf"/>
</dbReference>
<comment type="domain">
    <text evidence="16">Contains a pseudokinase domain. The protein kinase domain is predicted to be catalytically inactive because some of the residues important for catalytic activity are substituted and it lacks the equivalent of the binding site for a peptide substrate. However, it has retained an ATP-binding site and ATP-binding is required for mRNA degradation, stimulating the activity of the PAN2 nuclease in vitro. The nucleotide-binding site is juxtaposed to the RNase active site of PAN2 in the complex and may actually bind nucleosides of a poly(A) RNA rather than ATP, feeding the poly(A)-tail to the active site of the deadenylase and thus increasing the efficiency with which this distributive enzyme degrades oligo(A) RNAs.</text>
</comment>
<dbReference type="GO" id="GO:0006397">
    <property type="term" value="P:mRNA processing"/>
    <property type="evidence" value="ECO:0007669"/>
    <property type="project" value="UniProtKB-KW"/>
</dbReference>
<name>H2LXY8_ORYLA</name>
<dbReference type="OrthoDB" id="204958at2759"/>
<evidence type="ECO:0000256" key="17">
    <source>
        <dbReference type="PROSITE-ProRule" id="PRU00723"/>
    </source>
</evidence>
<comment type="domain">
    <text evidence="16">The N-terminal zinc finger binds to poly(A) RNA.</text>
</comment>
<dbReference type="PROSITE" id="PS50011">
    <property type="entry name" value="PROTEIN_KINASE_DOM"/>
    <property type="match status" value="1"/>
</dbReference>
<dbReference type="SUPFAM" id="SSF90229">
    <property type="entry name" value="CCCH zinc finger"/>
    <property type="match status" value="1"/>
</dbReference>
<dbReference type="Gene3D" id="4.10.1000.10">
    <property type="entry name" value="Zinc finger, CCCH-type"/>
    <property type="match status" value="1"/>
</dbReference>
<dbReference type="Pfam" id="PF18101">
    <property type="entry name" value="Pan3_CK"/>
    <property type="match status" value="1"/>
</dbReference>
<feature type="compositionally biased region" description="Low complexity" evidence="18">
    <location>
        <begin position="244"/>
        <end position="256"/>
    </location>
</feature>
<dbReference type="GeneID" id="101173181"/>
<dbReference type="GO" id="GO:0004672">
    <property type="term" value="F:protein kinase activity"/>
    <property type="evidence" value="ECO:0007669"/>
    <property type="project" value="InterPro"/>
</dbReference>
<feature type="region of interest" description="Disordered" evidence="18">
    <location>
        <begin position="244"/>
        <end position="277"/>
    </location>
</feature>
<evidence type="ECO:0000313" key="21">
    <source>
        <dbReference type="Ensembl" id="ENSORLP00000011000.2"/>
    </source>
</evidence>
<dbReference type="PANTHER" id="PTHR12272">
    <property type="entry name" value="DEADENYLATION COMPLEX SUBUNIT PAN3"/>
    <property type="match status" value="1"/>
</dbReference>
<dbReference type="GO" id="GO:0031251">
    <property type="term" value="C:PAN complex"/>
    <property type="evidence" value="ECO:0000318"/>
    <property type="project" value="GO_Central"/>
</dbReference>
<evidence type="ECO:0000256" key="2">
    <source>
        <dbReference type="ARBA" id="ARBA00004201"/>
    </source>
</evidence>
<feature type="binding site" evidence="16">
    <location>
        <begin position="546"/>
        <end position="547"/>
    </location>
    <ligand>
        <name>ATP</name>
        <dbReference type="ChEBI" id="CHEBI:30616"/>
    </ligand>
</feature>
<evidence type="ECO:0000256" key="16">
    <source>
        <dbReference type="HAMAP-Rule" id="MF_03181"/>
    </source>
</evidence>
<comment type="caution">
    <text evidence="16">Lacks conserved residue(s) required for the propagation of feature annotation.</text>
</comment>
<dbReference type="InterPro" id="IPR000571">
    <property type="entry name" value="Znf_CCCH"/>
</dbReference>
<dbReference type="SMART" id="SM00356">
    <property type="entry name" value="ZnF_C3H1"/>
    <property type="match status" value="1"/>
</dbReference>
<dbReference type="Gene3D" id="1.10.287.3700">
    <property type="match status" value="1"/>
</dbReference>
<dbReference type="Bgee" id="ENSORLG00000008758">
    <property type="expression patterns" value="Expressed in blastula and 14 other cell types or tissues"/>
</dbReference>
<evidence type="ECO:0000313" key="22">
    <source>
        <dbReference type="Proteomes" id="UP000001038"/>
    </source>
</evidence>
<sequence length="788" mass="86184">MNSGLPPSAAPLGGAGLPNVKVKFCRYYAKDKTCFYGDECQFLHDDPSLANLPLHGGGGSPVPLSMAGSGGTPAVYSIGGTATVSGGTVVSKKSETVGPAGTSLEGQLLTIPGMEGATLSDANLNNSYFSSSFIGVNGFGSPAESKYSMMQRMTTSSSSPSLLNDGAKNFSHSTHDPVNSSTSSLFSDFGALSISQRRKAPNPAASEFIPKGTPRMATMVQSAVLAFPSPLFAHPGLGSSSALGPGMSLSAGSSPLHSPKITPHTSPAPRRRSHTPNPANYMVPTTASDQGAHIIQKETVGGTTYFYTDNTPAPMTGMVFPTYHIYPSNPPNVAYMQPKANAPSFFMADELRQELINRHLITMVHIDHSENPDVPSEVDSYHSLFPLEPLPPPNRMQKTSNFSYITSCYKAVNSKDDMPYCLRRIHGFRLVNTKCMMLVDMWKKIQHSNTVTLREVFTTKAFGDHSLVFSYDFHAGAETMFSRHFNDPSADSYFTKRKWGQHEPPQPRQHAGLLPESLIWAYIVQLSSALRTIHTAGLACRVMDPSKILITGKTRLRVNCVGVFDVLTFDNTQSNHLALMPQYQQADLVSLGKVVLALACNSLAGIQRENLQKAMELVSLNYSSDLKNLILYLLSEQSRLRSVNDIMPMIGARFYTQLDASQMRNDVIEEDLAKEVQNGRLFRLLAKLGTINERPEFQKDPTWSETGDRYLLKLFRDHLFHQVTETGSPWIDLSHIVSCLNKLDAGVPEKISLVSRDEKSILVVTYSDLKRCFDSTFQELQAAAAGSL</sequence>
<evidence type="ECO:0000256" key="11">
    <source>
        <dbReference type="ARBA" id="ARBA00056692"/>
    </source>
</evidence>
<keyword evidence="6 16" id="KW-0547">Nucleotide-binding</keyword>
<dbReference type="RefSeq" id="XP_004081315.1">
    <property type="nucleotide sequence ID" value="XM_004081267.4"/>
</dbReference>
<dbReference type="GO" id="GO:0010606">
    <property type="term" value="P:positive regulation of cytoplasmic mRNA processing body assembly"/>
    <property type="evidence" value="ECO:0007669"/>
    <property type="project" value="UniProtKB-UniRule"/>
</dbReference>
<comment type="subcellular location">
    <subcellularLocation>
        <location evidence="2 16">Cytoplasm</location>
        <location evidence="2 16">P-body</location>
    </subcellularLocation>
    <subcellularLocation>
        <location evidence="1">Nucleus</location>
    </subcellularLocation>
</comment>
<comment type="function">
    <text evidence="13">Regulatory subunit of the poly(A)-nuclease (PAN) deadenylation complex, one of two cytoplasmic mRNA deadenylases involved in general and miRNA-mediated mRNA turnover. PAN specifically shortens poly(A) tails of RNA and the activity is stimulated by poly(A)-binding protein (PABP). PAN deadenylation is followed by rapid degradation of the shortened mRNA tails by the CCR4-NOT complex. Deadenylated mRNAs are then degraded by two alternative mechanisms, namely exosome-mediated 3'-5' exonucleolytic degradation, or deadenylation-dependent mRNA decapping and subsequent 5'-3' exonucleolytic degradation by XRN1. PAN3 acts as a regulator for PAN activity, recruiting the catalytic subunit PAN2 to mRNA via its interaction with RNA and PABP, and to miRNA targets via its interaction with GW182 family proteins.</text>
</comment>
<keyword evidence="8 17" id="KW-0862">Zinc</keyword>
<reference evidence="21" key="2">
    <citation type="submission" date="2025-08" db="UniProtKB">
        <authorList>
            <consortium name="Ensembl"/>
        </authorList>
    </citation>
    <scope>IDENTIFICATION</scope>
    <source>
        <strain evidence="21">Hd-rR</strain>
    </source>
</reference>
<dbReference type="GO" id="GO:0008143">
    <property type="term" value="F:poly(A) binding"/>
    <property type="evidence" value="ECO:0000318"/>
    <property type="project" value="GO_Central"/>
</dbReference>
<reference evidence="21" key="3">
    <citation type="submission" date="2025-09" db="UniProtKB">
        <authorList>
            <consortium name="Ensembl"/>
        </authorList>
    </citation>
    <scope>IDENTIFICATION</scope>
    <source>
        <strain evidence="21">Hd-rR</strain>
    </source>
</reference>
<dbReference type="HAMAP" id="MF_03181">
    <property type="entry name" value="PAN3"/>
    <property type="match status" value="1"/>
</dbReference>
<dbReference type="GO" id="GO:0000289">
    <property type="term" value="P:nuclear-transcribed mRNA poly(A) tail shortening"/>
    <property type="evidence" value="ECO:0000318"/>
    <property type="project" value="GO_Central"/>
</dbReference>
<protein>
    <recommendedName>
        <fullName evidence="16">PAN2-PAN3 deadenylation complex subunit PAN3</fullName>
    </recommendedName>
    <alternativeName>
        <fullName evidence="16">PAB1P-dependent poly(A)-specific ribonuclease</fullName>
    </alternativeName>
    <alternativeName>
        <fullName evidence="16">Poly(A)-nuclease deadenylation complex subunit 3</fullName>
        <shortName evidence="16">PAN deadenylation complex subunit 3</shortName>
    </alternativeName>
</protein>
<feature type="domain" description="C3H1-type" evidence="20">
    <location>
        <begin position="19"/>
        <end position="47"/>
    </location>
</feature>
<dbReference type="InterPro" id="IPR030844">
    <property type="entry name" value="PAN3"/>
</dbReference>
<keyword evidence="10 16" id="KW-0175">Coiled coil</keyword>
<dbReference type="PANTHER" id="PTHR12272:SF11">
    <property type="entry name" value="PAN2-PAN3 DEADENYLATION COMPLEX SUBUNIT PAN3"/>
    <property type="match status" value="1"/>
</dbReference>
<keyword evidence="3 16" id="KW-0963">Cytoplasm</keyword>
<evidence type="ECO:0000256" key="18">
    <source>
        <dbReference type="SAM" id="MobiDB-lite"/>
    </source>
</evidence>
<evidence type="ECO:0000256" key="3">
    <source>
        <dbReference type="ARBA" id="ARBA00022490"/>
    </source>
</evidence>
<comment type="similarity">
    <text evidence="16">Belongs to the protein kinase superfamily. PAN3 family.</text>
</comment>
<accession>H2LXY8</accession>
<dbReference type="InterPro" id="IPR000719">
    <property type="entry name" value="Prot_kinase_dom"/>
</dbReference>
<dbReference type="FunFam" id="1.10.287.3700:FF:000001">
    <property type="entry name" value="PAN2-PAN3 deadenylation complex subunit PAN3"/>
    <property type="match status" value="1"/>
</dbReference>
<dbReference type="Ensembl" id="ENSORLT00000011001.2">
    <property type="protein sequence ID" value="ENSORLP00000011000.2"/>
    <property type="gene ID" value="ENSORLG00000008758.2"/>
</dbReference>
<dbReference type="GO" id="GO:0005634">
    <property type="term" value="C:nucleus"/>
    <property type="evidence" value="ECO:0007669"/>
    <property type="project" value="UniProtKB-SubCell"/>
</dbReference>
<evidence type="ECO:0000259" key="20">
    <source>
        <dbReference type="PROSITE" id="PS50103"/>
    </source>
</evidence>
<dbReference type="CTD" id="255967"/>
<evidence type="ECO:0000256" key="13">
    <source>
        <dbReference type="ARBA" id="ARBA00059771"/>
    </source>
</evidence>
<feature type="binding site" evidence="16">
    <location>
        <begin position="472"/>
        <end position="479"/>
    </location>
    <ligand>
        <name>ATP</name>
        <dbReference type="ChEBI" id="CHEBI:30616"/>
    </ligand>
</feature>
<dbReference type="STRING" id="8090.ENSORLP00000011000"/>
<evidence type="ECO:0000256" key="15">
    <source>
        <dbReference type="ARBA" id="ARBA00064737"/>
    </source>
</evidence>
<dbReference type="GO" id="GO:0000932">
    <property type="term" value="C:P-body"/>
    <property type="evidence" value="ECO:0000318"/>
    <property type="project" value="GO_Central"/>
</dbReference>
<feature type="zinc finger region" description="C3H1-type" evidence="17">
    <location>
        <begin position="19"/>
        <end position="47"/>
    </location>
</feature>
<evidence type="ECO:0000256" key="5">
    <source>
        <dbReference type="ARBA" id="ARBA00022723"/>
    </source>
</evidence>
<comment type="function">
    <text evidence="11">Enhances PAN2 deadenylase activity and has an extensive effect on mRNA stability, generally enhancing mRNA decay across the transcriptome by multiple pathways, including the AU-rich element (ARE)-mediated pathway, microRNA-mediated pathway and the nonsense-mediated pathway (NMD). Its activity is required for efficient P-body formation. May be involved in regulating mRNAs of genes involved in cell cycle progression and cell proliferation.</text>
</comment>
<evidence type="ECO:0000256" key="10">
    <source>
        <dbReference type="ARBA" id="ARBA00023054"/>
    </source>
</evidence>
<comment type="subunit">
    <text evidence="14">Interacts with PAN2. Interacts (via N-terminus) with PABPC1 at lower efficiency than isoform 3.</text>
</comment>
<dbReference type="Proteomes" id="UP000001038">
    <property type="component" value="Chromosome 20"/>
</dbReference>
<dbReference type="FunFam" id="1.10.510.10:FF:000168">
    <property type="entry name" value="PAN2-PAN3 deadenylation complex subunit PAN3"/>
    <property type="match status" value="1"/>
</dbReference>
<dbReference type="AlphaFoldDB" id="H2LXY8"/>
<comment type="function">
    <text evidence="12">Decreases PAN2-mediated deadenylation, possibly by preventing progression into the second CCR4-NOT mediated stage of biphasic deadenylation. Has a significant effect on mRNA stability, generally stabilizing a subset of the transcriptome. Stabilizes mRNAs degraded by the AU-rich element (ARE)-mediated mRNA decay pathway but promotes degradation of mRNAs by the microRNA-mediated pathway. Its activity influences mRNP remodeling, specifically reducing formation of a subset of P-bodies containing GW220, an isoform of TNRC6A.</text>
</comment>
<keyword evidence="9 16" id="KW-0067">ATP-binding</keyword>
<dbReference type="InParanoid" id="H2LXY8"/>
<keyword evidence="4 16" id="KW-0507">mRNA processing</keyword>
<evidence type="ECO:0000256" key="12">
    <source>
        <dbReference type="ARBA" id="ARBA00058968"/>
    </source>
</evidence>
<reference evidence="21 22" key="1">
    <citation type="journal article" date="2007" name="Nature">
        <title>The medaka draft genome and insights into vertebrate genome evolution.</title>
        <authorList>
            <person name="Kasahara M."/>
            <person name="Naruse K."/>
            <person name="Sasaki S."/>
            <person name="Nakatani Y."/>
            <person name="Qu W."/>
            <person name="Ahsan B."/>
            <person name="Yamada T."/>
            <person name="Nagayasu Y."/>
            <person name="Doi K."/>
            <person name="Kasai Y."/>
            <person name="Jindo T."/>
            <person name="Kobayashi D."/>
            <person name="Shimada A."/>
            <person name="Toyoda A."/>
            <person name="Kuroki Y."/>
            <person name="Fujiyama A."/>
            <person name="Sasaki T."/>
            <person name="Shimizu A."/>
            <person name="Asakawa S."/>
            <person name="Shimizu N."/>
            <person name="Hashimoto S."/>
            <person name="Yang J."/>
            <person name="Lee Y."/>
            <person name="Matsushima K."/>
            <person name="Sugano S."/>
            <person name="Sakaizumi M."/>
            <person name="Narita T."/>
            <person name="Ohishi K."/>
            <person name="Haga S."/>
            <person name="Ohta F."/>
            <person name="Nomoto H."/>
            <person name="Nogata K."/>
            <person name="Morishita T."/>
            <person name="Endo T."/>
            <person name="Shin-I T."/>
            <person name="Takeda H."/>
            <person name="Morishita S."/>
            <person name="Kohara Y."/>
        </authorList>
    </citation>
    <scope>NUCLEOTIDE SEQUENCE [LARGE SCALE GENOMIC DNA]</scope>
    <source>
        <strain evidence="21 22">Hd-rR</strain>
    </source>
</reference>
<keyword evidence="22" id="KW-1185">Reference proteome</keyword>
<evidence type="ECO:0000259" key="19">
    <source>
        <dbReference type="PROSITE" id="PS50011"/>
    </source>
</evidence>
<dbReference type="KEGG" id="ola:101173181"/>
<dbReference type="InterPro" id="IPR041332">
    <property type="entry name" value="Pan3_CK"/>
</dbReference>
<dbReference type="FunCoup" id="H2LXY8">
    <property type="interactions" value="1546"/>
</dbReference>
<dbReference type="GO" id="GO:0008270">
    <property type="term" value="F:zinc ion binding"/>
    <property type="evidence" value="ECO:0007669"/>
    <property type="project" value="UniProtKB-KW"/>
</dbReference>
<dbReference type="GeneTree" id="ENSGT00390000001504"/>
<feature type="domain" description="Protein kinase" evidence="19">
    <location>
        <begin position="394"/>
        <end position="655"/>
    </location>
</feature>
<feature type="coiled-coil region" evidence="16">
    <location>
        <begin position="652"/>
        <end position="690"/>
    </location>
</feature>
<comment type="function">
    <text evidence="16">Regulatory subunit of the poly(A)-nuclease (PAN) deadenylation complex, one of two cytoplasmic mRNA deadenylases involved in general and miRNA-mediated mRNA turnover. PAN specifically shortens poly(A) tails of RNA and the activity is stimulated by poly(A)-binding protein (PABP). PAN deadenylation is followed by rapid degradation of the shortened mRNA tails by the CCR4-NOT complex. Deadenylated mRNAs are then degraded by two alternative mechanisms, namely exosome-mediated 3'-5' exonucleolytic degradation, or deadenlyation-dependent mRNA decaping and subsequent 5'-3' exonucleolytic degradation by XRN1. PAN3 acts as a positive regulator for PAN activity, recruiting the catalytic subunit PAN2 to mRNA via its interaction with RNA and PABP, and to miRNA targets via its interaction with GW182 family proteins.</text>
</comment>
<comment type="domain">
    <text evidence="16">The pseudokinase domain, the coiled-coil (CC), and C-terminal knob domain (CK) form a structural unit (PKC) that forms an extensive high-affinity interaction surface for PAN2.</text>
</comment>
<dbReference type="PROSITE" id="PS50103">
    <property type="entry name" value="ZF_C3H1"/>
    <property type="match status" value="1"/>
</dbReference>